<name>A0A4V5P9D2_MONMO</name>
<dbReference type="AlphaFoldDB" id="A0A4V5P9D2"/>
<organism evidence="1 2">
    <name type="scientific">Monodon monoceros</name>
    <name type="common">Narwhal</name>
    <name type="synonym">Ceratodon monodon</name>
    <dbReference type="NCBI Taxonomy" id="40151"/>
    <lineage>
        <taxon>Eukaryota</taxon>
        <taxon>Metazoa</taxon>
        <taxon>Chordata</taxon>
        <taxon>Craniata</taxon>
        <taxon>Vertebrata</taxon>
        <taxon>Euteleostomi</taxon>
        <taxon>Mammalia</taxon>
        <taxon>Eutheria</taxon>
        <taxon>Laurasiatheria</taxon>
        <taxon>Artiodactyla</taxon>
        <taxon>Whippomorpha</taxon>
        <taxon>Cetacea</taxon>
        <taxon>Odontoceti</taxon>
        <taxon>Monodontidae</taxon>
        <taxon>Monodon</taxon>
    </lineage>
</organism>
<evidence type="ECO:0000313" key="1">
    <source>
        <dbReference type="EMBL" id="TKC46990.1"/>
    </source>
</evidence>
<dbReference type="Proteomes" id="UP000308365">
    <property type="component" value="Unassembled WGS sequence"/>
</dbReference>
<accession>A0A4V5P9D2</accession>
<protein>
    <submittedName>
        <fullName evidence="1">Uncharacterized protein</fullName>
    </submittedName>
</protein>
<gene>
    <name evidence="1" type="ORF">EI555_009932</name>
</gene>
<proteinExistence type="predicted"/>
<reference evidence="2" key="1">
    <citation type="journal article" date="2019" name="IScience">
        <title>Narwhal Genome Reveals Long-Term Low Genetic Diversity despite Current Large Abundance Size.</title>
        <authorList>
            <person name="Westbury M.V."/>
            <person name="Petersen B."/>
            <person name="Garde E."/>
            <person name="Heide-Jorgensen M.P."/>
            <person name="Lorenzen E.D."/>
        </authorList>
    </citation>
    <scope>NUCLEOTIDE SEQUENCE [LARGE SCALE GENOMIC DNA]</scope>
</reference>
<evidence type="ECO:0000313" key="2">
    <source>
        <dbReference type="Proteomes" id="UP000308365"/>
    </source>
</evidence>
<comment type="caution">
    <text evidence="1">The sequence shown here is derived from an EMBL/GenBank/DDBJ whole genome shotgun (WGS) entry which is preliminary data.</text>
</comment>
<dbReference type="EMBL" id="RWIC01000235">
    <property type="protein sequence ID" value="TKC46990.1"/>
    <property type="molecule type" value="Genomic_DNA"/>
</dbReference>
<sequence>MGFWCLVCSLFAPVPTSRKYLVSKAGCSQRRREFGVCFTKLL</sequence>